<feature type="domain" description="DUF5723" evidence="2">
    <location>
        <begin position="38"/>
        <end position="459"/>
    </location>
</feature>
<dbReference type="InterPro" id="IPR043781">
    <property type="entry name" value="DUF5723"/>
</dbReference>
<dbReference type="RefSeq" id="WP_080319526.1">
    <property type="nucleotide sequence ID" value="NZ_MTBC01000008.1"/>
</dbReference>
<organism evidence="3 4">
    <name type="scientific">Croceivirga radicis</name>
    <dbReference type="NCBI Taxonomy" id="1929488"/>
    <lineage>
        <taxon>Bacteria</taxon>
        <taxon>Pseudomonadati</taxon>
        <taxon>Bacteroidota</taxon>
        <taxon>Flavobacteriia</taxon>
        <taxon>Flavobacteriales</taxon>
        <taxon>Flavobacteriaceae</taxon>
        <taxon>Croceivirga</taxon>
    </lineage>
</organism>
<dbReference type="AlphaFoldDB" id="A0A1V6LQ57"/>
<reference evidence="3 4" key="1">
    <citation type="submission" date="2016-12" db="EMBL/GenBank/DDBJ databases">
        <authorList>
            <person name="Song W.-J."/>
            <person name="Kurnit D.M."/>
        </authorList>
    </citation>
    <scope>NUCLEOTIDE SEQUENCE [LARGE SCALE GENOMIC DNA]</scope>
    <source>
        <strain evidence="3 4">HSG9</strain>
    </source>
</reference>
<dbReference type="OrthoDB" id="975426at2"/>
<evidence type="ECO:0000259" key="2">
    <source>
        <dbReference type="Pfam" id="PF18990"/>
    </source>
</evidence>
<sequence length="487" mass="53974">MKKINVLFFLVGLVFCTAQNKAVLYDFYEVPQALLLNPGVKAPYKWHAGVPLLSGFSMQAGTSGVTVNDLFANDGVDFNTKIRERAIYSMSQRDEFSLSGQLELFTVGFRGKNNPDNYYSFGMYGEGFFSQFWPQDLAILAFEGNATNIGRRFDLSHLTNQGEVVNVLHFGVNKRLDEDWTIGARAKLYSSVLEFKTKGNSGYFETTLGEQNILRNTVVADLSLETSGLQEFIDIIDEDSNTTQEDLINKFISRSLFGGNLGLGFDVGFTHNLSANTLVTGSLLDVGFIYHNNAVKNYSVTGSANNEGLEIILPEDLANFNTDLWQELVDDIEEQVDYTTDASSWVSLRPVKLYASIRHNFGNTSTKTVRRDNCGCAFNGAGSSGSSQNIDYKNAVGAQLFMINRPKGPQAALSAFYQKRLGNILALKTTYTIDKYSLSNIGLGLNFQAGPVNFYIMGDNLLGYRNVADSHYASLQFGFNILSWNDN</sequence>
<feature type="signal peptide" evidence="1">
    <location>
        <begin position="1"/>
        <end position="22"/>
    </location>
</feature>
<keyword evidence="1" id="KW-0732">Signal</keyword>
<evidence type="ECO:0000313" key="3">
    <source>
        <dbReference type="EMBL" id="OQD42239.1"/>
    </source>
</evidence>
<dbReference type="EMBL" id="MTBC01000008">
    <property type="protein sequence ID" value="OQD42239.1"/>
    <property type="molecule type" value="Genomic_DNA"/>
</dbReference>
<gene>
    <name evidence="3" type="ORF">BUL40_12550</name>
</gene>
<name>A0A1V6LQ57_9FLAO</name>
<evidence type="ECO:0000313" key="4">
    <source>
        <dbReference type="Proteomes" id="UP000191680"/>
    </source>
</evidence>
<comment type="caution">
    <text evidence="3">The sequence shown here is derived from an EMBL/GenBank/DDBJ whole genome shotgun (WGS) entry which is preliminary data.</text>
</comment>
<keyword evidence="4" id="KW-1185">Reference proteome</keyword>
<dbReference type="Proteomes" id="UP000191680">
    <property type="component" value="Unassembled WGS sequence"/>
</dbReference>
<proteinExistence type="predicted"/>
<protein>
    <recommendedName>
        <fullName evidence="2">DUF5723 domain-containing protein</fullName>
    </recommendedName>
</protein>
<dbReference type="Pfam" id="PF18990">
    <property type="entry name" value="DUF5723"/>
    <property type="match status" value="1"/>
</dbReference>
<evidence type="ECO:0000256" key="1">
    <source>
        <dbReference type="SAM" id="SignalP"/>
    </source>
</evidence>
<feature type="chain" id="PRO_5012280124" description="DUF5723 domain-containing protein" evidence="1">
    <location>
        <begin position="23"/>
        <end position="487"/>
    </location>
</feature>
<accession>A0A1V6LQ57</accession>